<dbReference type="OrthoDB" id="1097176at2759"/>
<evidence type="ECO:0000313" key="2">
    <source>
        <dbReference type="EMBL" id="VVA98878.1"/>
    </source>
</evidence>
<dbReference type="PROSITE" id="PS50181">
    <property type="entry name" value="FBOX"/>
    <property type="match status" value="1"/>
</dbReference>
<comment type="caution">
    <text evidence="2">The sequence shown here is derived from an EMBL/GenBank/DDBJ whole genome shotgun (WGS) entry which is preliminary data.</text>
</comment>
<dbReference type="EMBL" id="CABITT030000003">
    <property type="protein sequence ID" value="VVA98878.1"/>
    <property type="molecule type" value="Genomic_DNA"/>
</dbReference>
<feature type="domain" description="F-box" evidence="1">
    <location>
        <begin position="3"/>
        <end position="49"/>
    </location>
</feature>
<dbReference type="InterPro" id="IPR017451">
    <property type="entry name" value="F-box-assoc_interact_dom"/>
</dbReference>
<dbReference type="Gene3D" id="1.20.1280.50">
    <property type="match status" value="1"/>
</dbReference>
<evidence type="ECO:0000259" key="1">
    <source>
        <dbReference type="PROSITE" id="PS50181"/>
    </source>
</evidence>
<dbReference type="InterPro" id="IPR006527">
    <property type="entry name" value="F-box-assoc_dom_typ1"/>
</dbReference>
<dbReference type="InterPro" id="IPR036047">
    <property type="entry name" value="F-box-like_dom_sf"/>
</dbReference>
<evidence type="ECO:0000313" key="3">
    <source>
        <dbReference type="Proteomes" id="UP000489600"/>
    </source>
</evidence>
<keyword evidence="3" id="KW-1185">Reference proteome</keyword>
<dbReference type="Proteomes" id="UP000489600">
    <property type="component" value="Unassembled WGS sequence"/>
</dbReference>
<dbReference type="InterPro" id="IPR050796">
    <property type="entry name" value="SCF_F-box_component"/>
</dbReference>
<dbReference type="NCBIfam" id="TIGR01640">
    <property type="entry name" value="F_box_assoc_1"/>
    <property type="match status" value="1"/>
</dbReference>
<dbReference type="InterPro" id="IPR001810">
    <property type="entry name" value="F-box_dom"/>
</dbReference>
<proteinExistence type="predicted"/>
<accession>A0A565BB67</accession>
<dbReference type="SUPFAM" id="SSF50965">
    <property type="entry name" value="Galactose oxidase, central domain"/>
    <property type="match status" value="1"/>
</dbReference>
<dbReference type="SMART" id="SM00256">
    <property type="entry name" value="FBOX"/>
    <property type="match status" value="1"/>
</dbReference>
<protein>
    <recommendedName>
        <fullName evidence="1">F-box domain-containing protein</fullName>
    </recommendedName>
</protein>
<gene>
    <name evidence="2" type="ORF">ANE_LOCUS9323</name>
</gene>
<dbReference type="Pfam" id="PF00646">
    <property type="entry name" value="F-box"/>
    <property type="match status" value="1"/>
</dbReference>
<reference evidence="2" key="1">
    <citation type="submission" date="2019-07" db="EMBL/GenBank/DDBJ databases">
        <authorList>
            <person name="Dittberner H."/>
        </authorList>
    </citation>
    <scope>NUCLEOTIDE SEQUENCE [LARGE SCALE GENOMIC DNA]</scope>
</reference>
<dbReference type="AlphaFoldDB" id="A0A565BB67"/>
<dbReference type="PANTHER" id="PTHR31672">
    <property type="entry name" value="BNACNNG10540D PROTEIN"/>
    <property type="match status" value="1"/>
</dbReference>
<dbReference type="InterPro" id="IPR011043">
    <property type="entry name" value="Gal_Oxase/kelch_b-propeller"/>
</dbReference>
<name>A0A565BB67_9BRAS</name>
<dbReference type="CDD" id="cd22157">
    <property type="entry name" value="F-box_AtFBW1-like"/>
    <property type="match status" value="1"/>
</dbReference>
<organism evidence="2 3">
    <name type="scientific">Arabis nemorensis</name>
    <dbReference type="NCBI Taxonomy" id="586526"/>
    <lineage>
        <taxon>Eukaryota</taxon>
        <taxon>Viridiplantae</taxon>
        <taxon>Streptophyta</taxon>
        <taxon>Embryophyta</taxon>
        <taxon>Tracheophyta</taxon>
        <taxon>Spermatophyta</taxon>
        <taxon>Magnoliopsida</taxon>
        <taxon>eudicotyledons</taxon>
        <taxon>Gunneridae</taxon>
        <taxon>Pentapetalae</taxon>
        <taxon>rosids</taxon>
        <taxon>malvids</taxon>
        <taxon>Brassicales</taxon>
        <taxon>Brassicaceae</taxon>
        <taxon>Arabideae</taxon>
        <taxon>Arabis</taxon>
    </lineage>
</organism>
<sequence>MDSKECSLLPFELCEEILCRVPTISLLRFKLTCKRWLELFKNKRFINKHLALIQEHFIRIDDPKVKIITPMTGACSFFSRPDEFRARPQIYTMIHCDGLLLCILESSAIAVWNPCLNQVRWIKPLSYHTACCFYGIGYDNLSRDGYKIMRFMNGVFTKNEYANTGSYNPEVDIYEFNSNSWRTFRVSLDCHVVSRCRGVSLKGNMYWIAKWNRKSDFFIQSFNFSTEKFEPLCSLPFEYNASNVVKLSAFRQDNLSLLHYIEETSNMEVWVTNKVKNGVITSWTKFFNVTSPDLPVLREVNNMSSPVHFIDKNNMIAVCCEEVLADQKNVSVNIYLIGEGEIKKQGEIERHKLGFSWPFISGYAYLPSLVPVPT</sequence>
<dbReference type="PANTHER" id="PTHR31672:SF13">
    <property type="entry name" value="F-BOX PROTEIN CPR30-LIKE"/>
    <property type="match status" value="1"/>
</dbReference>
<dbReference type="SUPFAM" id="SSF81383">
    <property type="entry name" value="F-box domain"/>
    <property type="match status" value="1"/>
</dbReference>
<dbReference type="Pfam" id="PF07734">
    <property type="entry name" value="FBA_1"/>
    <property type="match status" value="1"/>
</dbReference>